<sequence>MSITMLLLSLAVCSRVKFSNARGWFNPVPFCNGACLHRGIRVPLRGCVNLHTPCENWACEGLNDTHGNLVVTECVRVAARPPYVIQSGGNGVFPDCCPKPRRDPQYNVLWKRRTTQRAPRIV</sequence>
<dbReference type="GO" id="GO:0005576">
    <property type="term" value="C:extracellular region"/>
    <property type="evidence" value="ECO:0007669"/>
    <property type="project" value="UniProtKB-SubCell"/>
</dbReference>
<evidence type="ECO:0000256" key="1">
    <source>
        <dbReference type="ARBA" id="ARBA00004613"/>
    </source>
</evidence>
<dbReference type="AlphaFoldDB" id="A0A131YV18"/>
<feature type="signal peptide" evidence="3">
    <location>
        <begin position="1"/>
        <end position="21"/>
    </location>
</feature>
<organism evidence="5">
    <name type="scientific">Rhipicephalus appendiculatus</name>
    <name type="common">Brown ear tick</name>
    <dbReference type="NCBI Taxonomy" id="34631"/>
    <lineage>
        <taxon>Eukaryota</taxon>
        <taxon>Metazoa</taxon>
        <taxon>Ecdysozoa</taxon>
        <taxon>Arthropoda</taxon>
        <taxon>Chelicerata</taxon>
        <taxon>Arachnida</taxon>
        <taxon>Acari</taxon>
        <taxon>Parasitiformes</taxon>
        <taxon>Ixodida</taxon>
        <taxon>Ixodoidea</taxon>
        <taxon>Ixodidae</taxon>
        <taxon>Rhipicephalinae</taxon>
        <taxon>Rhipicephalus</taxon>
        <taxon>Rhipicephalus</taxon>
    </lineage>
</organism>
<dbReference type="Pfam" id="PF15430">
    <property type="entry name" value="SVWC"/>
    <property type="match status" value="1"/>
</dbReference>
<name>A0A131YV18_RHIAP</name>
<evidence type="ECO:0000313" key="5">
    <source>
        <dbReference type="EMBL" id="JAP81996.1"/>
    </source>
</evidence>
<accession>A0A131YV18</accession>
<proteinExistence type="predicted"/>
<evidence type="ECO:0000256" key="3">
    <source>
        <dbReference type="SAM" id="SignalP"/>
    </source>
</evidence>
<keyword evidence="2" id="KW-0964">Secreted</keyword>
<feature type="chain" id="PRO_5007286191" evidence="3">
    <location>
        <begin position="22"/>
        <end position="122"/>
    </location>
</feature>
<dbReference type="EMBL" id="GEDV01006561">
    <property type="protein sequence ID" value="JAP81996.1"/>
    <property type="molecule type" value="Transcribed_RNA"/>
</dbReference>
<evidence type="ECO:0000256" key="2">
    <source>
        <dbReference type="ARBA" id="ARBA00022525"/>
    </source>
</evidence>
<reference evidence="5" key="1">
    <citation type="journal article" date="2016" name="Ticks Tick Borne Dis.">
        <title>De novo assembly and annotation of the salivary gland transcriptome of Rhipicephalus appendiculatus male and female ticks during blood feeding.</title>
        <authorList>
            <person name="de Castro M.H."/>
            <person name="de Klerk D."/>
            <person name="Pienaar R."/>
            <person name="Latif A.A."/>
            <person name="Rees D.J."/>
            <person name="Mans B.J."/>
        </authorList>
    </citation>
    <scope>NUCLEOTIDE SEQUENCE</scope>
    <source>
        <tissue evidence="5">Salivary glands</tissue>
    </source>
</reference>
<dbReference type="InterPro" id="IPR029277">
    <property type="entry name" value="SVWC_dom"/>
</dbReference>
<keyword evidence="3" id="KW-0732">Signal</keyword>
<feature type="domain" description="Single" evidence="4">
    <location>
        <begin position="48"/>
        <end position="100"/>
    </location>
</feature>
<evidence type="ECO:0000259" key="4">
    <source>
        <dbReference type="Pfam" id="PF15430"/>
    </source>
</evidence>
<comment type="subcellular location">
    <subcellularLocation>
        <location evidence="1">Secreted</location>
    </subcellularLocation>
</comment>
<protein>
    <submittedName>
        <fullName evidence="5">8.9 kDa family member</fullName>
    </submittedName>
</protein>